<dbReference type="InterPro" id="IPR038718">
    <property type="entry name" value="SNF2-like_sf"/>
</dbReference>
<dbReference type="InterPro" id="IPR027417">
    <property type="entry name" value="P-loop_NTPase"/>
</dbReference>
<dbReference type="Proteomes" id="UP000037035">
    <property type="component" value="Unassembled WGS sequence"/>
</dbReference>
<dbReference type="PANTHER" id="PTHR36498:SF1">
    <property type="entry name" value="TATA-BINDING PROTEIN-ASSOCIATED FACTOR 172"/>
    <property type="match status" value="1"/>
</dbReference>
<dbReference type="GO" id="GO:0016887">
    <property type="term" value="F:ATP hydrolysis activity"/>
    <property type="evidence" value="ECO:0007669"/>
    <property type="project" value="InterPro"/>
</dbReference>
<dbReference type="PANTHER" id="PTHR36498">
    <property type="entry name" value="TATA-BINDING PROTEIN-ASSOCIATED FACTOR 172"/>
    <property type="match status" value="1"/>
</dbReference>
<evidence type="ECO:0000313" key="1">
    <source>
        <dbReference type="EMBL" id="KNZ44693.1"/>
    </source>
</evidence>
<evidence type="ECO:0000313" key="2">
    <source>
        <dbReference type="Proteomes" id="UP000037035"/>
    </source>
</evidence>
<dbReference type="Gene3D" id="3.40.50.10810">
    <property type="entry name" value="Tandem AAA-ATPase domain"/>
    <property type="match status" value="1"/>
</dbReference>
<sequence>MTSYLHSTWFDSATESFILMPGFLGTEKYFNERFRQPISASSKVLPFLLKTLKEDVLDNLPPKIIQEYYWELLSIEKSLYKDFSNSQSKNDAKGLIKNSTPNKTSTQHMKQMLDIIEHNPFKFQMPNVTYIHPRLRISAGLHTDCVEAIKFAAVVANPILASLAHSSPLTPIPPQPPLPHKNLTPQTPVPKVKLAVVAQAIRAAAVSRKLGSKLQKARKPRGFLPSPNGKKTLNSFLITSLTVSSTMLNLIIKYTVCHHPPLAFLLLGLVGYLCTT</sequence>
<name>A0A0L6U819_9BASI</name>
<dbReference type="STRING" id="27349.A0A0L6U819"/>
<dbReference type="GO" id="GO:0003677">
    <property type="term" value="F:DNA binding"/>
    <property type="evidence" value="ECO:0007669"/>
    <property type="project" value="InterPro"/>
</dbReference>
<dbReference type="Gene3D" id="3.40.50.300">
    <property type="entry name" value="P-loop containing nucleotide triphosphate hydrolases"/>
    <property type="match status" value="1"/>
</dbReference>
<gene>
    <name evidence="1" type="ORF">VP01_891g7</name>
</gene>
<dbReference type="AlphaFoldDB" id="A0A0L6U819"/>
<reference evidence="1 2" key="1">
    <citation type="submission" date="2015-08" db="EMBL/GenBank/DDBJ databases">
        <title>Next Generation Sequencing and Analysis of the Genome of Puccinia sorghi L Schw, the Causal Agent of Maize Common Rust.</title>
        <authorList>
            <person name="Rochi L."/>
            <person name="Burguener G."/>
            <person name="Darino M."/>
            <person name="Turjanski A."/>
            <person name="Kreff E."/>
            <person name="Dieguez M.J."/>
            <person name="Sacco F."/>
        </authorList>
    </citation>
    <scope>NUCLEOTIDE SEQUENCE [LARGE SCALE GENOMIC DNA]</scope>
    <source>
        <strain evidence="1 2">RO10H11247</strain>
    </source>
</reference>
<comment type="caution">
    <text evidence="1">The sequence shown here is derived from an EMBL/GenBank/DDBJ whole genome shotgun (WGS) entry which is preliminary data.</text>
</comment>
<dbReference type="OrthoDB" id="10252227at2759"/>
<dbReference type="InterPro" id="IPR044972">
    <property type="entry name" value="Mot1"/>
</dbReference>
<dbReference type="GO" id="GO:0017025">
    <property type="term" value="F:TBP-class protein binding"/>
    <property type="evidence" value="ECO:0007669"/>
    <property type="project" value="InterPro"/>
</dbReference>
<accession>A0A0L6U819</accession>
<dbReference type="EMBL" id="LAVV01014515">
    <property type="protein sequence ID" value="KNZ44693.1"/>
    <property type="molecule type" value="Genomic_DNA"/>
</dbReference>
<keyword evidence="2" id="KW-1185">Reference proteome</keyword>
<proteinExistence type="predicted"/>
<protein>
    <submittedName>
        <fullName evidence="1">Uncharacterized protein</fullName>
    </submittedName>
</protein>
<organism evidence="1 2">
    <name type="scientific">Puccinia sorghi</name>
    <dbReference type="NCBI Taxonomy" id="27349"/>
    <lineage>
        <taxon>Eukaryota</taxon>
        <taxon>Fungi</taxon>
        <taxon>Dikarya</taxon>
        <taxon>Basidiomycota</taxon>
        <taxon>Pucciniomycotina</taxon>
        <taxon>Pucciniomycetes</taxon>
        <taxon>Pucciniales</taxon>
        <taxon>Pucciniaceae</taxon>
        <taxon>Puccinia</taxon>
    </lineage>
</organism>
<dbReference type="VEuPathDB" id="FungiDB:VP01_891g7"/>